<dbReference type="GO" id="GO:0005739">
    <property type="term" value="C:mitochondrion"/>
    <property type="evidence" value="ECO:0007669"/>
    <property type="project" value="TreeGrafter"/>
</dbReference>
<feature type="compositionally biased region" description="Low complexity" evidence="2">
    <location>
        <begin position="1098"/>
        <end position="1113"/>
    </location>
</feature>
<evidence type="ECO:0000256" key="1">
    <source>
        <dbReference type="SAM" id="Coils"/>
    </source>
</evidence>
<feature type="region of interest" description="Disordered" evidence="2">
    <location>
        <begin position="430"/>
        <end position="729"/>
    </location>
</feature>
<dbReference type="SMART" id="SM00233">
    <property type="entry name" value="PH"/>
    <property type="match status" value="1"/>
</dbReference>
<feature type="compositionally biased region" description="Polar residues" evidence="2">
    <location>
        <begin position="1572"/>
        <end position="1582"/>
    </location>
</feature>
<feature type="compositionally biased region" description="Low complexity" evidence="2">
    <location>
        <begin position="1332"/>
        <end position="1361"/>
    </location>
</feature>
<dbReference type="EMBL" id="FN430053">
    <property type="protein sequence ID" value="CAZ80939.1"/>
    <property type="molecule type" value="Genomic_DNA"/>
</dbReference>
<feature type="region of interest" description="Disordered" evidence="2">
    <location>
        <begin position="1091"/>
        <end position="1150"/>
    </location>
</feature>
<dbReference type="PANTHER" id="PTHR28190">
    <property type="entry name" value="NUCLEAR MIGRATION PROTEIN NUM1"/>
    <property type="match status" value="1"/>
</dbReference>
<feature type="compositionally biased region" description="Basic residues" evidence="2">
    <location>
        <begin position="639"/>
        <end position="650"/>
    </location>
</feature>
<evidence type="ECO:0000313" key="5">
    <source>
        <dbReference type="Proteomes" id="UP000006911"/>
    </source>
</evidence>
<dbReference type="GO" id="GO:0015631">
    <property type="term" value="F:tubulin binding"/>
    <property type="evidence" value="ECO:0007669"/>
    <property type="project" value="TreeGrafter"/>
</dbReference>
<dbReference type="GO" id="GO:0000226">
    <property type="term" value="P:microtubule cytoskeleton organization"/>
    <property type="evidence" value="ECO:0007669"/>
    <property type="project" value="TreeGrafter"/>
</dbReference>
<feature type="compositionally biased region" description="Acidic residues" evidence="2">
    <location>
        <begin position="484"/>
        <end position="496"/>
    </location>
</feature>
<feature type="region of interest" description="Disordered" evidence="2">
    <location>
        <begin position="1643"/>
        <end position="1688"/>
    </location>
</feature>
<keyword evidence="5" id="KW-1185">Reference proteome</keyword>
<dbReference type="PROSITE" id="PS50003">
    <property type="entry name" value="PH_DOMAIN"/>
    <property type="match status" value="1"/>
</dbReference>
<feature type="compositionally biased region" description="Pro residues" evidence="2">
    <location>
        <begin position="1127"/>
        <end position="1136"/>
    </location>
</feature>
<keyword evidence="1" id="KW-0175">Coiled coil</keyword>
<feature type="region of interest" description="Disordered" evidence="2">
    <location>
        <begin position="908"/>
        <end position="942"/>
    </location>
</feature>
<protein>
    <submittedName>
        <fullName evidence="4">(Perigord truffle) hypothetical protein</fullName>
    </submittedName>
</protein>
<dbReference type="Gene3D" id="1.20.5.1160">
    <property type="entry name" value="Vasodilator-stimulated phosphoprotein"/>
    <property type="match status" value="1"/>
</dbReference>
<feature type="compositionally biased region" description="Polar residues" evidence="2">
    <location>
        <begin position="535"/>
        <end position="546"/>
    </location>
</feature>
<feature type="compositionally biased region" description="Polar residues" evidence="2">
    <location>
        <begin position="972"/>
        <end position="982"/>
    </location>
</feature>
<sequence>MEDPFTDLSATTPKPSGSSRFSSMDPPPHLSLPTSSPSQVKRTLEAHLQEVNKRIETAAALGRTLLGQQQQIEERIKEVQEGGEQIDPELKKKLVELEKEYNEVGRESARAVLTNKIMAGNGGNSGNTSPYGAGNLSGSPSSTLQTQGTSSPSKLSVPPPRRQRNQPSRQNDLEFATELGQGLLVEVRRLQGLLSEREESLKNVSTEKLRLEQHAENLESRLKSLDESEQKFKEENWNLELTVQDLNSQAAAQRDTETKLHAQISHMGHEKNMVIKELDDWKHQNEKLYEDLEAEHKHHEVELAAMRRNLATNEGERHSLQNKVDELKQQLEESQRNSLRLRQLEQRSDGEDTLNKPFDLEPTETTPENSPPPSPTKQTPRHTMLEAETVRSSLNHAHRMIATLKNNVHREKTEKAELKRMLQEARDELETARNGLGSGPSVSTGKRRKNDGFFRKPILRPNVNPGLLGGPRKSRDEVTMVEPPVEEEWEETEDLVPDPPQTPRGQQNKSAFDRGSDDRDATDAFETADERGANATETEAFQTGNESPMADYPTSADELTETETSPALKSKASRGSAFGVRSLRLNKSRYRDSVASTGSTEDDDDHGYRYGSFGPGNDDGMEGSSEMMIGGNHPTNPRLKLRINRARGRGGPRVLSGSSLFSDRPMSADSSPGGGSPAGVHQKLSTPGERKSLFAELGDTPMLGADGDEDEEEDEDMEEPDTPTKRLLPYVQMVDCAVMTEEPYPNQQNQQSRGVFDEHERPRAAVAIKGASPTVSVGVQSDPEPEVVKPKVADAAVQSLEEPKPAAGGIGVQLKAAETGTQFGEELMRENTVAPPSPPVAVPEAQGPATKGAETQYDPELKAISKADKSLLPLPVPLPLLVPGKGSSVPPPLVKNVRSVETQFEPKLAAIDTRGTSSTVGSGTQTVPEEDLSPVIRAGTSQSELEEAIERAMMTPAKENEIVPIPPLEFSKINTQATSPIDPSTPVKSPRAVLPVPTPAGGVDASGSSDEETPKKVSESVEDSQRVPSTPSPSTTTTPERAGFFGSVFGGWRRSGSTASKPETPIPVENDKPQAARNLLKTDLAKTWVVPQAPEAPGETQEAQEVQGAVEAAKIPRPEGSIEPQEPQAPPPPPPQASQESMVPVPQAAQESMVLQLPKPVPMLDQIVQTDITSEFIDELSQNAKKLDKGKQPAYMVGAGETGVNTEKTSTRGASLRSGASQESISRTGVRAVGAAAIGSEPPRPNPNAALRRPGSSSSMREGRNAHPPLPQDHKEVIAAAQQKVFASHEPGLMGPPPVPLSSAGYKGSVTFRPLPPSQDGPSRPPETPSSRGGTTPRPRFSTTRSEVSSPTSRRSSLSSFASELDEKFNMQAQNTNGSPSGPENATDPRMIQAITQTMIGEYLWKYTRATGRGTLSTSRHKRFFWVHPYTRTLYWSDRDPTTAGRAELRAKSVAIEAVRVVTDDNPMPPGLHRKSLIIVTPGRSLKFTAATGQRHETWFNALSYLLLRTGGGVDDENGVTAEDVNDFNPGYQGAGRGAVSVSSFNSRTTHGSSPPPRNLSSLSNRRPGESSMRQGSMSRLSNIFRTTSGLATFSSRSSRHNASIYGTSEVNDSAEELRLQIEREEREADQLENVRACCDGKHDVSTLTKKGRRSTQSARGRDEHNHNHSHQPHAHTVSGHERNHSHS</sequence>
<organism evidence="4 5">
    <name type="scientific">Tuber melanosporum (strain Mel28)</name>
    <name type="common">Perigord black truffle</name>
    <dbReference type="NCBI Taxonomy" id="656061"/>
    <lineage>
        <taxon>Eukaryota</taxon>
        <taxon>Fungi</taxon>
        <taxon>Dikarya</taxon>
        <taxon>Ascomycota</taxon>
        <taxon>Pezizomycotina</taxon>
        <taxon>Pezizomycetes</taxon>
        <taxon>Pezizales</taxon>
        <taxon>Tuberaceae</taxon>
        <taxon>Tuber</taxon>
    </lineage>
</organism>
<feature type="compositionally biased region" description="Basic and acidic residues" evidence="2">
    <location>
        <begin position="1679"/>
        <end position="1688"/>
    </location>
</feature>
<reference evidence="4 5" key="1">
    <citation type="journal article" date="2010" name="Nature">
        <title>Perigord black truffle genome uncovers evolutionary origins and mechanisms of symbiosis.</title>
        <authorList>
            <person name="Martin F."/>
            <person name="Kohler A."/>
            <person name="Murat C."/>
            <person name="Balestrini R."/>
            <person name="Coutinho P.M."/>
            <person name="Jaillon O."/>
            <person name="Montanini B."/>
            <person name="Morin E."/>
            <person name="Noel B."/>
            <person name="Percudani R."/>
            <person name="Porcel B."/>
            <person name="Rubini A."/>
            <person name="Amicucci A."/>
            <person name="Amselem J."/>
            <person name="Anthouard V."/>
            <person name="Arcioni S."/>
            <person name="Artiguenave F."/>
            <person name="Aury J.M."/>
            <person name="Ballario P."/>
            <person name="Bolchi A."/>
            <person name="Brenna A."/>
            <person name="Brun A."/>
            <person name="Buee M."/>
            <person name="Cantarel B."/>
            <person name="Chevalier G."/>
            <person name="Couloux A."/>
            <person name="Da Silva C."/>
            <person name="Denoeud F."/>
            <person name="Duplessis S."/>
            <person name="Ghignone S."/>
            <person name="Hilselberger B."/>
            <person name="Iotti M."/>
            <person name="Marcais B."/>
            <person name="Mello A."/>
            <person name="Miranda M."/>
            <person name="Pacioni G."/>
            <person name="Quesneville H."/>
            <person name="Riccioni C."/>
            <person name="Ruotolo R."/>
            <person name="Splivallo R."/>
            <person name="Stocchi V."/>
            <person name="Tisserant E."/>
            <person name="Viscomi A.R."/>
            <person name="Zambonelli A."/>
            <person name="Zampieri E."/>
            <person name="Henrissat B."/>
            <person name="Lebrun M.H."/>
            <person name="Paolocci F."/>
            <person name="Bonfante P."/>
            <person name="Ottonello S."/>
            <person name="Wincker P."/>
        </authorList>
    </citation>
    <scope>NUCLEOTIDE SEQUENCE [LARGE SCALE GENOMIC DNA]</scope>
    <source>
        <strain evidence="4 5">Mel28</strain>
    </source>
</reference>
<feature type="coiled-coil region" evidence="1">
    <location>
        <begin position="1608"/>
        <end position="1642"/>
    </location>
</feature>
<feature type="region of interest" description="Disordered" evidence="2">
    <location>
        <begin position="331"/>
        <end position="382"/>
    </location>
</feature>
<feature type="region of interest" description="Disordered" evidence="2">
    <location>
        <begin position="1197"/>
        <end position="1361"/>
    </location>
</feature>
<dbReference type="CDD" id="cd13365">
    <property type="entry name" value="PH_PLC_plant-like"/>
    <property type="match status" value="1"/>
</dbReference>
<feature type="compositionally biased region" description="Polar residues" evidence="2">
    <location>
        <begin position="126"/>
        <end position="154"/>
    </location>
</feature>
<dbReference type="GO" id="GO:0032065">
    <property type="term" value="P:maintenance of protein location in cell cortex"/>
    <property type="evidence" value="ECO:0007669"/>
    <property type="project" value="InterPro"/>
</dbReference>
<evidence type="ECO:0000259" key="3">
    <source>
        <dbReference type="PROSITE" id="PS50003"/>
    </source>
</evidence>
<feature type="region of interest" description="Disordered" evidence="2">
    <location>
        <begin position="1"/>
        <end position="41"/>
    </location>
</feature>
<dbReference type="GO" id="GO:0005543">
    <property type="term" value="F:phospholipid binding"/>
    <property type="evidence" value="ECO:0007669"/>
    <property type="project" value="InterPro"/>
</dbReference>
<evidence type="ECO:0000313" key="4">
    <source>
        <dbReference type="EMBL" id="CAZ80939.1"/>
    </source>
</evidence>
<dbReference type="PANTHER" id="PTHR28190:SF1">
    <property type="entry name" value="NUCLEAR MIGRATION PROTEIN NUM1"/>
    <property type="match status" value="1"/>
</dbReference>
<dbReference type="HOGENOM" id="CLU_001023_0_0_1"/>
<feature type="compositionally biased region" description="Basic and acidic residues" evidence="2">
    <location>
        <begin position="1012"/>
        <end position="1025"/>
    </location>
</feature>
<gene>
    <name evidence="4" type="ORF">GSTUM_00004846001</name>
</gene>
<dbReference type="Pfam" id="PF12814">
    <property type="entry name" value="Mcp5_PH"/>
    <property type="match status" value="1"/>
</dbReference>
<dbReference type="RefSeq" id="XP_002836748.1">
    <property type="nucleotide sequence ID" value="XM_002836702.1"/>
</dbReference>
<feature type="region of interest" description="Disordered" evidence="2">
    <location>
        <begin position="117"/>
        <end position="171"/>
    </location>
</feature>
<feature type="compositionally biased region" description="Polar residues" evidence="2">
    <location>
        <begin position="1203"/>
        <end position="1227"/>
    </location>
</feature>
<feature type="region of interest" description="Disordered" evidence="2">
    <location>
        <begin position="767"/>
        <end position="789"/>
    </location>
</feature>
<feature type="compositionally biased region" description="Low complexity" evidence="2">
    <location>
        <begin position="622"/>
        <end position="631"/>
    </location>
</feature>
<dbReference type="KEGG" id="tml:GSTUM_00004846001"/>
<proteinExistence type="predicted"/>
<dbReference type="STRING" id="656061.D5G8U6"/>
<dbReference type="eggNOG" id="ENOG502QWQU">
    <property type="taxonomic scope" value="Eukaryota"/>
</dbReference>
<dbReference type="GO" id="GO:0005938">
    <property type="term" value="C:cell cortex"/>
    <property type="evidence" value="ECO:0007669"/>
    <property type="project" value="InterPro"/>
</dbReference>
<feature type="compositionally biased region" description="Low complexity" evidence="2">
    <location>
        <begin position="913"/>
        <end position="926"/>
    </location>
</feature>
<dbReference type="InterPro" id="IPR001849">
    <property type="entry name" value="PH_domain"/>
</dbReference>
<accession>D5G8U6</accession>
<feature type="region of interest" description="Disordered" evidence="2">
    <location>
        <begin position="831"/>
        <end position="855"/>
    </location>
</feature>
<feature type="compositionally biased region" description="Pro residues" evidence="2">
    <location>
        <begin position="1314"/>
        <end position="1328"/>
    </location>
</feature>
<dbReference type="Proteomes" id="UP000006911">
    <property type="component" value="Unassembled WGS sequence"/>
</dbReference>
<feature type="compositionally biased region" description="Basic and acidic residues" evidence="2">
    <location>
        <begin position="511"/>
        <end position="532"/>
    </location>
</feature>
<dbReference type="GeneID" id="9186448"/>
<dbReference type="OMA" id="LHHAHRM"/>
<feature type="compositionally biased region" description="Polar residues" evidence="2">
    <location>
        <begin position="8"/>
        <end position="22"/>
    </location>
</feature>
<evidence type="ECO:0000256" key="2">
    <source>
        <dbReference type="SAM" id="MobiDB-lite"/>
    </source>
</evidence>
<feature type="coiled-coil region" evidence="1">
    <location>
        <begin position="201"/>
        <end position="235"/>
    </location>
</feature>
<feature type="compositionally biased region" description="Polar residues" evidence="2">
    <location>
        <begin position="1543"/>
        <end position="1552"/>
    </location>
</feature>
<dbReference type="SUPFAM" id="SSF50729">
    <property type="entry name" value="PH domain-like"/>
    <property type="match status" value="1"/>
</dbReference>
<dbReference type="InParanoid" id="D5G8U6"/>
<dbReference type="InterPro" id="IPR053005">
    <property type="entry name" value="Nuclear_Pos-Cytoskel_Interact"/>
</dbReference>
<feature type="compositionally biased region" description="Basic and acidic residues" evidence="2">
    <location>
        <begin position="342"/>
        <end position="354"/>
    </location>
</feature>
<feature type="region of interest" description="Disordered" evidence="2">
    <location>
        <begin position="1543"/>
        <end position="1582"/>
    </location>
</feature>
<name>D5G8U6_TUBMM</name>
<feature type="region of interest" description="Disordered" evidence="2">
    <location>
        <begin position="968"/>
        <end position="1077"/>
    </location>
</feature>
<dbReference type="InterPro" id="IPR024774">
    <property type="entry name" value="PH_dom-Mcp5-type"/>
</dbReference>
<feature type="domain" description="PH" evidence="3">
    <location>
        <begin position="1397"/>
        <end position="1508"/>
    </location>
</feature>
<feature type="compositionally biased region" description="Low complexity" evidence="2">
    <location>
        <begin position="1028"/>
        <end position="1039"/>
    </location>
</feature>
<feature type="compositionally biased region" description="Acidic residues" evidence="2">
    <location>
        <begin position="706"/>
        <end position="721"/>
    </location>
</feature>